<dbReference type="InterPro" id="IPR011687">
    <property type="entry name" value="Nop53/GLTSCR2"/>
</dbReference>
<evidence type="ECO:0000256" key="5">
    <source>
        <dbReference type="PIRNR" id="PIRNR017302"/>
    </source>
</evidence>
<feature type="compositionally biased region" description="Basic and acidic residues" evidence="6">
    <location>
        <begin position="271"/>
        <end position="285"/>
    </location>
</feature>
<evidence type="ECO:0000256" key="2">
    <source>
        <dbReference type="ARBA" id="ARBA00018339"/>
    </source>
</evidence>
<sequence length="449" mass="51336">MEVEAAQTQKEAVKPMSAKPGRKTRKQWRKNIDINDVEGGLDEMREEERIMQPLSDQVPEDMFQVDTFGSGQAGGKHGKVKKLKTDQILEARSKVPALKKIDINVSLKKSKKVDRKLKEKLKKIAGKTRESGNSEKFATSDSKGISYDVWDVKPKESSPLDKPQVKVPPTLKNRHKVDLPAVEVLHPGASYIPTEEHHKELLNTAAEKYMAEINETKRIDAALNTYKNMNTEKEEDKEADEIIISRLANQEFKMSSIELDAAIESISSKLKASEAAKQNADKSDASSDEQSSDEDEESAPSKKPSKRKTKAERNRQKRIKQQQEEELRLKEQKKLRHQLQLAKKLKAEVDSEKTSGTENKIDNQKLKEEREKKPQARYGFKKVMESMLEVKPTDEISGSLRTLKAEGNLIRDSFINKQKRKLIEPRMPTTQKRKPKYKATEKWTFKDFV</sequence>
<reference evidence="7" key="1">
    <citation type="submission" date="2022-07" db="EMBL/GenBank/DDBJ databases">
        <title>Phylogenomic reconstructions and comparative analyses of Kickxellomycotina fungi.</title>
        <authorList>
            <person name="Reynolds N.K."/>
            <person name="Stajich J.E."/>
            <person name="Barry K."/>
            <person name="Grigoriev I.V."/>
            <person name="Crous P."/>
            <person name="Smith M.E."/>
        </authorList>
    </citation>
    <scope>NUCLEOTIDE SEQUENCE</scope>
    <source>
        <strain evidence="7">NBRC 100468</strain>
    </source>
</reference>
<feature type="compositionally biased region" description="Basic and acidic residues" evidence="6">
    <location>
        <begin position="345"/>
        <end position="374"/>
    </location>
</feature>
<evidence type="ECO:0000313" key="7">
    <source>
        <dbReference type="EMBL" id="KAJ1921396.1"/>
    </source>
</evidence>
<dbReference type="Proteomes" id="UP001150538">
    <property type="component" value="Unassembled WGS sequence"/>
</dbReference>
<feature type="compositionally biased region" description="Basic residues" evidence="6">
    <location>
        <begin position="20"/>
        <end position="29"/>
    </location>
</feature>
<dbReference type="EMBL" id="JANBPU010000005">
    <property type="protein sequence ID" value="KAJ1921396.1"/>
    <property type="molecule type" value="Genomic_DNA"/>
</dbReference>
<evidence type="ECO:0000256" key="4">
    <source>
        <dbReference type="ARBA" id="ARBA00023242"/>
    </source>
</evidence>
<evidence type="ECO:0000256" key="1">
    <source>
        <dbReference type="ARBA" id="ARBA00008838"/>
    </source>
</evidence>
<feature type="compositionally biased region" description="Basic and acidic residues" evidence="6">
    <location>
        <begin position="321"/>
        <end position="332"/>
    </location>
</feature>
<feature type="compositionally biased region" description="Basic residues" evidence="6">
    <location>
        <begin position="303"/>
        <end position="320"/>
    </location>
</feature>
<gene>
    <name evidence="7" type="ORF">H4219_000713</name>
</gene>
<dbReference type="OrthoDB" id="5072at2759"/>
<dbReference type="GO" id="GO:0000027">
    <property type="term" value="P:ribosomal large subunit assembly"/>
    <property type="evidence" value="ECO:0007669"/>
    <property type="project" value="UniProtKB-UniRule"/>
</dbReference>
<keyword evidence="4 5" id="KW-0539">Nucleus</keyword>
<keyword evidence="8" id="KW-1185">Reference proteome</keyword>
<dbReference type="GO" id="GO:0005730">
    <property type="term" value="C:nucleolus"/>
    <property type="evidence" value="ECO:0007669"/>
    <property type="project" value="UniProtKB-SubCell"/>
</dbReference>
<dbReference type="GO" id="GO:0005654">
    <property type="term" value="C:nucleoplasm"/>
    <property type="evidence" value="ECO:0007669"/>
    <property type="project" value="UniProtKB-SubCell"/>
</dbReference>
<feature type="region of interest" description="Disordered" evidence="6">
    <location>
        <begin position="269"/>
        <end position="375"/>
    </location>
</feature>
<feature type="region of interest" description="Disordered" evidence="6">
    <location>
        <begin position="153"/>
        <end position="173"/>
    </location>
</feature>
<organism evidence="7 8">
    <name type="scientific">Mycoemilia scoparia</name>
    <dbReference type="NCBI Taxonomy" id="417184"/>
    <lineage>
        <taxon>Eukaryota</taxon>
        <taxon>Fungi</taxon>
        <taxon>Fungi incertae sedis</taxon>
        <taxon>Zoopagomycota</taxon>
        <taxon>Kickxellomycotina</taxon>
        <taxon>Kickxellomycetes</taxon>
        <taxon>Kickxellales</taxon>
        <taxon>Kickxellaceae</taxon>
        <taxon>Mycoemilia</taxon>
    </lineage>
</organism>
<comment type="similarity">
    <text evidence="1 5">Belongs to the NOP53 family.</text>
</comment>
<comment type="subcellular location">
    <subcellularLocation>
        <location evidence="5">Nucleus</location>
        <location evidence="5">Nucleolus</location>
    </subcellularLocation>
    <subcellularLocation>
        <location evidence="5">Nucleus</location>
        <location evidence="5">Nucleoplasm</location>
    </subcellularLocation>
</comment>
<dbReference type="PIRSF" id="PIRSF017302">
    <property type="entry name" value="Gltscr2"/>
    <property type="match status" value="1"/>
</dbReference>
<comment type="function">
    <text evidence="5">May play a role in ribosome biogenesis.</text>
</comment>
<dbReference type="GO" id="GO:0006364">
    <property type="term" value="P:rRNA processing"/>
    <property type="evidence" value="ECO:0007669"/>
    <property type="project" value="TreeGrafter"/>
</dbReference>
<evidence type="ECO:0000256" key="3">
    <source>
        <dbReference type="ARBA" id="ARBA00022517"/>
    </source>
</evidence>
<dbReference type="PANTHER" id="PTHR14211:SF7">
    <property type="entry name" value="RIBOSOME BIOGENESIS PROTEIN NOP53"/>
    <property type="match status" value="1"/>
</dbReference>
<dbReference type="AlphaFoldDB" id="A0A9W8A5B1"/>
<accession>A0A9W8A5B1</accession>
<comment type="caution">
    <text evidence="7">The sequence shown here is derived from an EMBL/GenBank/DDBJ whole genome shotgun (WGS) entry which is preliminary data.</text>
</comment>
<dbReference type="Pfam" id="PF07767">
    <property type="entry name" value="Nop53"/>
    <property type="match status" value="1"/>
</dbReference>
<feature type="compositionally biased region" description="Acidic residues" evidence="6">
    <location>
        <begin position="286"/>
        <end position="298"/>
    </location>
</feature>
<evidence type="ECO:0000313" key="8">
    <source>
        <dbReference type="Proteomes" id="UP001150538"/>
    </source>
</evidence>
<name>A0A9W8A5B1_9FUNG</name>
<evidence type="ECO:0000256" key="6">
    <source>
        <dbReference type="SAM" id="MobiDB-lite"/>
    </source>
</evidence>
<feature type="compositionally biased region" description="Polar residues" evidence="6">
    <location>
        <begin position="1"/>
        <end position="10"/>
    </location>
</feature>
<proteinExistence type="inferred from homology"/>
<keyword evidence="3 5" id="KW-0690">Ribosome biogenesis</keyword>
<dbReference type="PANTHER" id="PTHR14211">
    <property type="entry name" value="GLIOMA SUPPRESSOR CANDIDATE REGION GENE 2"/>
    <property type="match status" value="1"/>
</dbReference>
<protein>
    <recommendedName>
        <fullName evidence="2 5">Ribosome biogenesis protein NOP53</fullName>
    </recommendedName>
</protein>
<feature type="region of interest" description="Disordered" evidence="6">
    <location>
        <begin position="1"/>
        <end position="31"/>
    </location>
</feature>
<dbReference type="GO" id="GO:0008097">
    <property type="term" value="F:5S rRNA binding"/>
    <property type="evidence" value="ECO:0007669"/>
    <property type="project" value="TreeGrafter"/>
</dbReference>